<evidence type="ECO:0000256" key="3">
    <source>
        <dbReference type="ARBA" id="ARBA00004406"/>
    </source>
</evidence>
<dbReference type="GO" id="GO:0005874">
    <property type="term" value="C:microtubule"/>
    <property type="evidence" value="ECO:0007669"/>
    <property type="project" value="UniProtKB-KW"/>
</dbReference>
<dbReference type="InterPro" id="IPR019821">
    <property type="entry name" value="Kinesin_motor_CS"/>
</dbReference>
<evidence type="ECO:0000256" key="11">
    <source>
        <dbReference type="ARBA" id="ARBA00022840"/>
    </source>
</evidence>
<dbReference type="CDD" id="cd00879">
    <property type="entry name" value="Sar1"/>
    <property type="match status" value="1"/>
</dbReference>
<dbReference type="PRINTS" id="PR00328">
    <property type="entry name" value="SAR1GTPBP"/>
</dbReference>
<keyword evidence="16 22" id="KW-0342">GTP-binding</keyword>
<comment type="similarity">
    <text evidence="21">Belongs to the TRAFAC class myosin-kinesin ATPase superfamily. Kinesin family. KIN-5/BimC subfamily.</text>
</comment>
<dbReference type="STRING" id="65357.A0A024GJQ0"/>
<dbReference type="PROSITE" id="PS51422">
    <property type="entry name" value="SAR1"/>
    <property type="match status" value="1"/>
</dbReference>
<dbReference type="FunFam" id="3.40.850.10:FF:000019">
    <property type="entry name" value="Kinesin-like protein KIN-5D"/>
    <property type="match status" value="1"/>
</dbReference>
<evidence type="ECO:0000256" key="22">
    <source>
        <dbReference type="PIRSR" id="PIRSR606689-1"/>
    </source>
</evidence>
<keyword evidence="10" id="KW-0256">Endoplasmic reticulum</keyword>
<dbReference type="GO" id="GO:0000139">
    <property type="term" value="C:Golgi membrane"/>
    <property type="evidence" value="ECO:0007669"/>
    <property type="project" value="UniProtKB-SubCell"/>
</dbReference>
<keyword evidence="6" id="KW-0963">Cytoplasm</keyword>
<dbReference type="InterPro" id="IPR027417">
    <property type="entry name" value="P-loop_NTPase"/>
</dbReference>
<evidence type="ECO:0000256" key="21">
    <source>
        <dbReference type="ARBA" id="ARBA00034704"/>
    </source>
</evidence>
<dbReference type="PROSITE" id="PS00411">
    <property type="entry name" value="KINESIN_MOTOR_1"/>
    <property type="match status" value="1"/>
</dbReference>
<comment type="similarity">
    <text evidence="4">Belongs to the small GTPase superfamily. SAR1 family.</text>
</comment>
<evidence type="ECO:0000256" key="25">
    <source>
        <dbReference type="SAM" id="Coils"/>
    </source>
</evidence>
<keyword evidence="8 22" id="KW-0547">Nucleotide-binding</keyword>
<evidence type="ECO:0000256" key="8">
    <source>
        <dbReference type="ARBA" id="ARBA00022741"/>
    </source>
</evidence>
<evidence type="ECO:0000256" key="14">
    <source>
        <dbReference type="ARBA" id="ARBA00023034"/>
    </source>
</evidence>
<dbReference type="OrthoDB" id="3176171at2759"/>
<sequence length="1101" mass="125677">MFVFDWFYNVLGYLGLYHKNAKILFLGLDNAGKTTLLHMLKDDRVAVHQPTLHPNFEELIIGKLCLRTFDLGGHETARRLWRDYFATVDAVVFVVDALDRERFPESKRELDTLLGYDELTSVPFLILGNKIDLPRAASEDELRQCLGLNHSYGKEARGNRDASIRPIELYMCSVVRRMGIPQFGQMRSSLRLQQLQEANDHNLNVFTSSRFRTACQFDTEQFSETTTEFYPPTDDDTDSSSSHSVVHVQDNTELLNSVSFIRKRADTITEVDYTSIKKRTRLQSDPQGARNLIDTKKSVKCSFNNQKKKENIRVFVRIRPTSNDLVENVPSCLSTCCDQTGIIITPSTSQGKQFVFDRVFKEDCAQDEVFSEIGKTSVDNMLRGYNGSIFAYGQTGSGKTYTMLGNGYEKYSNSTRKELEFEMPHHLGLVPRIFAYLLHRLESADETSKHDFSVYCSYLEIYNEKIYDLLDADENQEAKILREDNKQVYVEQLHQVRVETVSEVLHLLQLGTENRHISATEMNRESSRSHAVFSVKLFSSKSTSTQSNSCYSVLNLVDLAGSEKQNQTQVCGERLKEALKINQSLSALAKVMLSLAQVSKTGQPRHVHYRDSKLTFLLRDSLGGNALTTMIATIAPERKYLLETISTLKFAQRAKHIKTTAHLNQDVDESVPFLKSEIARLRQELAVVSTRADASNDIDTVTDSMSTCSSVFQTTQVSRYTTELTLADLNESRVPHTDAPTSTLRDRVEPVLDVMLDLLRASGVEDLQVAVNEDSTMQINWKFCYQRLEVLLYRMLCRLEEQKTQFYNNQQFDSSHSQVEELRAENQLLRTQLADLLALKLHSSSISTASECEDDLDHRQLLMDYQRAVLSVRKAHEMNYRAHSEPELSEEEGFSFRSHRSDLSSPEGHPSHLERELTQIGSRLKRVFDENQKVVRDLRLRIEELENKLQPLVILPRPGGSEPLQSEQQSDNEPNELQQIDGRVDGLYLSTGEENSMDEIIILTGKVDLNGSKSVQETTEGNESTTRDTIMQLEAAMHENEDLLRSKKRLEDKLHFSHRERQALESKIALLTTKLKKLEQELQHAQQYASTRSNFLSVSYL</sequence>
<dbReference type="NCBIfam" id="TIGR00231">
    <property type="entry name" value="small_GTP"/>
    <property type="match status" value="1"/>
</dbReference>
<dbReference type="InterPro" id="IPR006689">
    <property type="entry name" value="Small_GTPase_ARF/SAR"/>
</dbReference>
<dbReference type="PANTHER" id="PTHR37739:SF8">
    <property type="entry name" value="KINESIN-LIKE PROTEIN KIN-12D"/>
    <property type="match status" value="1"/>
</dbReference>
<keyword evidence="12" id="KW-0931">ER-Golgi transport</keyword>
<dbReference type="SMART" id="SM00129">
    <property type="entry name" value="KISc"/>
    <property type="match status" value="1"/>
</dbReference>
<feature type="compositionally biased region" description="Polar residues" evidence="26">
    <location>
        <begin position="963"/>
        <end position="978"/>
    </location>
</feature>
<dbReference type="GO" id="GO:0008017">
    <property type="term" value="F:microtubule binding"/>
    <property type="evidence" value="ECO:0007669"/>
    <property type="project" value="InterPro"/>
</dbReference>
<dbReference type="GO" id="GO:0046872">
    <property type="term" value="F:metal ion binding"/>
    <property type="evidence" value="ECO:0007669"/>
    <property type="project" value="UniProtKB-KW"/>
</dbReference>
<dbReference type="Proteomes" id="UP000053237">
    <property type="component" value="Unassembled WGS sequence"/>
</dbReference>
<evidence type="ECO:0000256" key="10">
    <source>
        <dbReference type="ARBA" id="ARBA00022824"/>
    </source>
</evidence>
<keyword evidence="17" id="KW-0472">Membrane</keyword>
<dbReference type="GO" id="GO:0003777">
    <property type="term" value="F:microtubule motor activity"/>
    <property type="evidence" value="ECO:0007669"/>
    <property type="project" value="InterPro"/>
</dbReference>
<evidence type="ECO:0000256" key="7">
    <source>
        <dbReference type="ARBA" id="ARBA00022701"/>
    </source>
</evidence>
<feature type="region of interest" description="Disordered" evidence="26">
    <location>
        <begin position="954"/>
        <end position="978"/>
    </location>
</feature>
<evidence type="ECO:0000256" key="16">
    <source>
        <dbReference type="ARBA" id="ARBA00023134"/>
    </source>
</evidence>
<evidence type="ECO:0000256" key="23">
    <source>
        <dbReference type="PIRSR" id="PIRSR606689-2"/>
    </source>
</evidence>
<feature type="domain" description="Kinesin motor" evidence="27">
    <location>
        <begin position="311"/>
        <end position="657"/>
    </location>
</feature>
<evidence type="ECO:0000256" key="4">
    <source>
        <dbReference type="ARBA" id="ARBA00007507"/>
    </source>
</evidence>
<dbReference type="AlphaFoldDB" id="A0A024GJQ0"/>
<dbReference type="InterPro" id="IPR001752">
    <property type="entry name" value="Kinesin_motor_dom"/>
</dbReference>
<evidence type="ECO:0000256" key="13">
    <source>
        <dbReference type="ARBA" id="ARBA00022927"/>
    </source>
</evidence>
<dbReference type="FunFam" id="3.40.50.300:FF:000161">
    <property type="entry name" value="Small COPII coat GTPase"/>
    <property type="match status" value="1"/>
</dbReference>
<dbReference type="InterPro" id="IPR036961">
    <property type="entry name" value="Kinesin_motor_dom_sf"/>
</dbReference>
<keyword evidence="11 24" id="KW-0067">ATP-binding</keyword>
<dbReference type="EMBL" id="CAIX01000140">
    <property type="protein sequence ID" value="CCI46752.1"/>
    <property type="molecule type" value="Genomic_DNA"/>
</dbReference>
<keyword evidence="23" id="KW-0460">Magnesium</keyword>
<dbReference type="GO" id="GO:0015031">
    <property type="term" value="P:protein transport"/>
    <property type="evidence" value="ECO:0007669"/>
    <property type="project" value="UniProtKB-KW"/>
</dbReference>
<keyword evidence="19" id="KW-0206">Cytoskeleton</keyword>
<dbReference type="CDD" id="cd00106">
    <property type="entry name" value="KISc"/>
    <property type="match status" value="1"/>
</dbReference>
<dbReference type="GO" id="GO:0005525">
    <property type="term" value="F:GTP binding"/>
    <property type="evidence" value="ECO:0007669"/>
    <property type="project" value="UniProtKB-KW"/>
</dbReference>
<comment type="similarity">
    <text evidence="20">Belongs to the TRAFAC class myosin-kinesin ATPase superfamily. Kinesin family. KIN-12 subfamily.</text>
</comment>
<evidence type="ECO:0000256" key="26">
    <source>
        <dbReference type="SAM" id="MobiDB-lite"/>
    </source>
</evidence>
<feature type="binding site" evidence="23">
    <location>
        <position position="34"/>
    </location>
    <ligand>
        <name>Mg(2+)</name>
        <dbReference type="ChEBI" id="CHEBI:18420"/>
    </ligand>
</feature>
<evidence type="ECO:0000256" key="9">
    <source>
        <dbReference type="ARBA" id="ARBA00022801"/>
    </source>
</evidence>
<dbReference type="GO" id="GO:0007018">
    <property type="term" value="P:microtubule-based movement"/>
    <property type="evidence" value="ECO:0007669"/>
    <property type="project" value="InterPro"/>
</dbReference>
<organism evidence="28 29">
    <name type="scientific">Albugo candida</name>
    <dbReference type="NCBI Taxonomy" id="65357"/>
    <lineage>
        <taxon>Eukaryota</taxon>
        <taxon>Sar</taxon>
        <taxon>Stramenopiles</taxon>
        <taxon>Oomycota</taxon>
        <taxon>Peronosporomycetes</taxon>
        <taxon>Albuginales</taxon>
        <taxon>Albuginaceae</taxon>
        <taxon>Albugo</taxon>
    </lineage>
</organism>
<keyword evidence="29" id="KW-1185">Reference proteome</keyword>
<dbReference type="Pfam" id="PF00225">
    <property type="entry name" value="Kinesin"/>
    <property type="match status" value="1"/>
</dbReference>
<evidence type="ECO:0000256" key="5">
    <source>
        <dbReference type="ARBA" id="ARBA00022448"/>
    </source>
</evidence>
<comment type="caution">
    <text evidence="28">The sequence shown here is derived from an EMBL/GenBank/DDBJ whole genome shotgun (WGS) entry which is preliminary data.</text>
</comment>
<evidence type="ECO:0000256" key="17">
    <source>
        <dbReference type="ARBA" id="ARBA00023136"/>
    </source>
</evidence>
<evidence type="ECO:0000259" key="27">
    <source>
        <dbReference type="PROSITE" id="PS50067"/>
    </source>
</evidence>
<name>A0A024GJQ0_9STRA</name>
<dbReference type="SMART" id="SM00177">
    <property type="entry name" value="ARF"/>
    <property type="match status" value="1"/>
</dbReference>
<evidence type="ECO:0000313" key="28">
    <source>
        <dbReference type="EMBL" id="CCI46752.1"/>
    </source>
</evidence>
<keyword evidence="14" id="KW-0333">Golgi apparatus</keyword>
<accession>A0A024GJQ0</accession>
<keyword evidence="15 25" id="KW-0175">Coiled coil</keyword>
<dbReference type="SMART" id="SM00178">
    <property type="entry name" value="SAR"/>
    <property type="match status" value="1"/>
</dbReference>
<evidence type="ECO:0000256" key="15">
    <source>
        <dbReference type="ARBA" id="ARBA00023054"/>
    </source>
</evidence>
<dbReference type="PROSITE" id="PS51417">
    <property type="entry name" value="ARF"/>
    <property type="match status" value="1"/>
</dbReference>
<feature type="binding site" evidence="22">
    <location>
        <begin position="27"/>
        <end position="34"/>
    </location>
    <ligand>
        <name>GTP</name>
        <dbReference type="ChEBI" id="CHEBI:37565"/>
    </ligand>
</feature>
<reference evidence="28 29" key="1">
    <citation type="submission" date="2012-05" db="EMBL/GenBank/DDBJ databases">
        <title>Recombination and specialization in a pathogen metapopulation.</title>
        <authorList>
            <person name="Gardiner A."/>
            <person name="Kemen E."/>
            <person name="Schultz-Larsen T."/>
            <person name="MacLean D."/>
            <person name="Van Oosterhout C."/>
            <person name="Jones J.D.G."/>
        </authorList>
    </citation>
    <scope>NUCLEOTIDE SEQUENCE [LARGE SCALE GENOMIC DNA]</scope>
    <source>
        <strain evidence="28 29">Ac Nc2</strain>
    </source>
</reference>
<gene>
    <name evidence="28" type="ORF">BN9_077070</name>
</gene>
<evidence type="ECO:0000256" key="12">
    <source>
        <dbReference type="ARBA" id="ARBA00022892"/>
    </source>
</evidence>
<dbReference type="GO" id="GO:0003924">
    <property type="term" value="F:GTPase activity"/>
    <property type="evidence" value="ECO:0007669"/>
    <property type="project" value="InterPro"/>
</dbReference>
<proteinExistence type="inferred from homology"/>
<comment type="subcellular location">
    <subcellularLocation>
        <location evidence="1">Cytoplasm</location>
        <location evidence="1">Cytoskeleton</location>
    </subcellularLocation>
    <subcellularLocation>
        <location evidence="3">Endoplasmic reticulum membrane</location>
        <topology evidence="3">Peripheral membrane protein</topology>
    </subcellularLocation>
    <subcellularLocation>
        <location evidence="2">Golgi apparatus membrane</location>
        <topology evidence="2">Peripheral membrane protein</topology>
    </subcellularLocation>
</comment>
<dbReference type="PROSITE" id="PS50067">
    <property type="entry name" value="KINESIN_MOTOR_2"/>
    <property type="match status" value="1"/>
</dbReference>
<keyword evidence="7" id="KW-0493">Microtubule</keyword>
<dbReference type="Gene3D" id="3.40.50.300">
    <property type="entry name" value="P-loop containing nucleotide triphosphate hydrolases"/>
    <property type="match status" value="1"/>
</dbReference>
<evidence type="ECO:0000256" key="18">
    <source>
        <dbReference type="ARBA" id="ARBA00023175"/>
    </source>
</evidence>
<evidence type="ECO:0000256" key="20">
    <source>
        <dbReference type="ARBA" id="ARBA00034488"/>
    </source>
</evidence>
<evidence type="ECO:0000256" key="1">
    <source>
        <dbReference type="ARBA" id="ARBA00004245"/>
    </source>
</evidence>
<feature type="region of interest" description="Disordered" evidence="26">
    <location>
        <begin position="881"/>
        <end position="914"/>
    </location>
</feature>
<dbReference type="InParanoid" id="A0A024GJQ0"/>
<dbReference type="GO" id="GO:0005789">
    <property type="term" value="C:endoplasmic reticulum membrane"/>
    <property type="evidence" value="ECO:0007669"/>
    <property type="project" value="UniProtKB-SubCell"/>
</dbReference>
<dbReference type="SUPFAM" id="SSF52540">
    <property type="entry name" value="P-loop containing nucleoside triphosphate hydrolases"/>
    <property type="match status" value="2"/>
</dbReference>
<evidence type="ECO:0000313" key="29">
    <source>
        <dbReference type="Proteomes" id="UP000053237"/>
    </source>
</evidence>
<feature type="binding site" evidence="23">
    <location>
        <position position="51"/>
    </location>
    <ligand>
        <name>Mg(2+)</name>
        <dbReference type="ChEBI" id="CHEBI:18420"/>
    </ligand>
</feature>
<keyword evidence="23" id="KW-0479">Metal-binding</keyword>
<dbReference type="GO" id="GO:0007010">
    <property type="term" value="P:cytoskeleton organization"/>
    <property type="evidence" value="ECO:0007669"/>
    <property type="project" value="UniProtKB-ARBA"/>
</dbReference>
<keyword evidence="13" id="KW-0653">Protein transport</keyword>
<dbReference type="Pfam" id="PF00025">
    <property type="entry name" value="Arf"/>
    <property type="match status" value="1"/>
</dbReference>
<keyword evidence="18 24" id="KW-0505">Motor protein</keyword>
<evidence type="ECO:0000256" key="24">
    <source>
        <dbReference type="PROSITE-ProRule" id="PRU00283"/>
    </source>
</evidence>
<dbReference type="InterPro" id="IPR044986">
    <property type="entry name" value="KIF15/KIN-12"/>
</dbReference>
<dbReference type="GO" id="GO:0005524">
    <property type="term" value="F:ATP binding"/>
    <property type="evidence" value="ECO:0007669"/>
    <property type="project" value="UniProtKB-UniRule"/>
</dbReference>
<keyword evidence="9" id="KW-0378">Hydrolase</keyword>
<dbReference type="Gene3D" id="3.40.850.10">
    <property type="entry name" value="Kinesin motor domain"/>
    <property type="match status" value="1"/>
</dbReference>
<keyword evidence="5" id="KW-0813">Transport</keyword>
<evidence type="ECO:0000256" key="2">
    <source>
        <dbReference type="ARBA" id="ARBA00004395"/>
    </source>
</evidence>
<evidence type="ECO:0000256" key="6">
    <source>
        <dbReference type="ARBA" id="ARBA00022490"/>
    </source>
</evidence>
<feature type="binding site" evidence="22">
    <location>
        <position position="73"/>
    </location>
    <ligand>
        <name>GTP</name>
        <dbReference type="ChEBI" id="CHEBI:37565"/>
    </ligand>
</feature>
<dbReference type="PANTHER" id="PTHR37739">
    <property type="entry name" value="KINESIN-LIKE PROTEIN KIN-12D"/>
    <property type="match status" value="1"/>
</dbReference>
<dbReference type="InterPro" id="IPR005225">
    <property type="entry name" value="Small_GTP-bd"/>
</dbReference>
<evidence type="ECO:0000256" key="19">
    <source>
        <dbReference type="ARBA" id="ARBA00023212"/>
    </source>
</evidence>
<feature type="binding site" evidence="24">
    <location>
        <begin position="393"/>
        <end position="400"/>
    </location>
    <ligand>
        <name>ATP</name>
        <dbReference type="ChEBI" id="CHEBI:30616"/>
    </ligand>
</feature>
<dbReference type="GO" id="GO:0016192">
    <property type="term" value="P:vesicle-mediated transport"/>
    <property type="evidence" value="ECO:0007669"/>
    <property type="project" value="UniProtKB-KW"/>
</dbReference>
<feature type="binding site" evidence="22">
    <location>
        <begin position="129"/>
        <end position="132"/>
    </location>
    <ligand>
        <name>GTP</name>
        <dbReference type="ChEBI" id="CHEBI:37565"/>
    </ligand>
</feature>
<feature type="coiled-coil region" evidence="25">
    <location>
        <begin position="1033"/>
        <end position="1088"/>
    </location>
</feature>
<protein>
    <recommendedName>
        <fullName evidence="27">Kinesin motor domain-containing protein</fullName>
    </recommendedName>
</protein>